<proteinExistence type="predicted"/>
<gene>
    <name evidence="1" type="ORF">NCTC10526_01092</name>
    <name evidence="2" type="ORF">NCTC10526_02829</name>
</gene>
<keyword evidence="3" id="KW-1185">Reference proteome</keyword>
<reference evidence="1 3" key="1">
    <citation type="submission" date="2018-06" db="EMBL/GenBank/DDBJ databases">
        <authorList>
            <consortium name="Pathogen Informatics"/>
            <person name="Doyle S."/>
        </authorList>
    </citation>
    <scope>NUCLEOTIDE SEQUENCE [LARGE SCALE GENOMIC DNA]</scope>
    <source>
        <strain evidence="1 3">NCTC10526</strain>
    </source>
</reference>
<evidence type="ECO:0000313" key="1">
    <source>
        <dbReference type="EMBL" id="SUD90749.1"/>
    </source>
</evidence>
<sequence>MWFSKVLLDLLQSDIRKLYEQSFIRLEDFDSYIKIIAHDKPFIQNDGSENKQFILRKLIYPSL</sequence>
<dbReference type="Proteomes" id="UP000254123">
    <property type="component" value="Unassembled WGS sequence"/>
</dbReference>
<evidence type="ECO:0000313" key="3">
    <source>
        <dbReference type="Proteomes" id="UP000254123"/>
    </source>
</evidence>
<organism evidence="1 3">
    <name type="scientific">Psychrobacter phenylpyruvicus</name>
    <dbReference type="NCBI Taxonomy" id="29432"/>
    <lineage>
        <taxon>Bacteria</taxon>
        <taxon>Pseudomonadati</taxon>
        <taxon>Pseudomonadota</taxon>
        <taxon>Gammaproteobacteria</taxon>
        <taxon>Moraxellales</taxon>
        <taxon>Moraxellaceae</taxon>
        <taxon>Psychrobacter</taxon>
    </lineage>
</organism>
<dbReference type="EMBL" id="UGVC01000005">
    <property type="protein sequence ID" value="SUD98846.1"/>
    <property type="molecule type" value="Genomic_DNA"/>
</dbReference>
<dbReference type="EMBL" id="UGVC01000001">
    <property type="protein sequence ID" value="SUD90749.1"/>
    <property type="molecule type" value="Genomic_DNA"/>
</dbReference>
<name>A0A379LJG9_9GAMM</name>
<evidence type="ECO:0000313" key="2">
    <source>
        <dbReference type="EMBL" id="SUD98846.1"/>
    </source>
</evidence>
<dbReference type="AlphaFoldDB" id="A0A379LJG9"/>
<accession>A0A379LJG9</accession>
<protein>
    <submittedName>
        <fullName evidence="1">Uncharacterized protein</fullName>
    </submittedName>
</protein>